<dbReference type="EMBL" id="QXGF01001708">
    <property type="protein sequence ID" value="KAE8928280.1"/>
    <property type="molecule type" value="Genomic_DNA"/>
</dbReference>
<dbReference type="EMBL" id="QXFZ01001698">
    <property type="protein sequence ID" value="KAE9086348.1"/>
    <property type="molecule type" value="Genomic_DNA"/>
</dbReference>
<protein>
    <submittedName>
        <fullName evidence="9">Uncharacterized protein</fullName>
    </submittedName>
</protein>
<sequence>MTQARQPAGAPVTLPDSATFRQMQHLDAVGAALPVSNHEEALHQTIAVRLNGSTELQLTFNVQELRALLGLPSHNALGQGIFASYQPPPEPTEDMEDVDHQDN</sequence>
<evidence type="ECO:0000313" key="18">
    <source>
        <dbReference type="Proteomes" id="UP000460718"/>
    </source>
</evidence>
<evidence type="ECO:0000313" key="14">
    <source>
        <dbReference type="Proteomes" id="UP000437068"/>
    </source>
</evidence>
<dbReference type="EMBL" id="QXGB01001834">
    <property type="protein sequence ID" value="KAE9184913.1"/>
    <property type="molecule type" value="Genomic_DNA"/>
</dbReference>
<dbReference type="EMBL" id="QXFX01001459">
    <property type="protein sequence ID" value="KAE9089899.1"/>
    <property type="molecule type" value="Genomic_DNA"/>
</dbReference>
<evidence type="ECO:0000313" key="5">
    <source>
        <dbReference type="EMBL" id="KAE9089899.1"/>
    </source>
</evidence>
<evidence type="ECO:0000313" key="20">
    <source>
        <dbReference type="Proteomes" id="UP000486351"/>
    </source>
</evidence>
<dbReference type="Proteomes" id="UP000440732">
    <property type="component" value="Unassembled WGS sequence"/>
</dbReference>
<dbReference type="Proteomes" id="UP000441208">
    <property type="component" value="Unassembled WGS sequence"/>
</dbReference>
<dbReference type="Proteomes" id="UP000486351">
    <property type="component" value="Unassembled WGS sequence"/>
</dbReference>
<evidence type="ECO:0000313" key="21">
    <source>
        <dbReference type="Proteomes" id="UP000488956"/>
    </source>
</evidence>
<dbReference type="Proteomes" id="UP000460718">
    <property type="component" value="Unassembled WGS sequence"/>
</dbReference>
<evidence type="ECO:0000313" key="19">
    <source>
        <dbReference type="Proteomes" id="UP000476176"/>
    </source>
</evidence>
<feature type="region of interest" description="Disordered" evidence="1">
    <location>
        <begin position="80"/>
        <end position="103"/>
    </location>
</feature>
<evidence type="ECO:0000313" key="13">
    <source>
        <dbReference type="Proteomes" id="UP000433483"/>
    </source>
</evidence>
<accession>A0A6A3X5U7</accession>
<dbReference type="Proteomes" id="UP000488956">
    <property type="component" value="Unassembled WGS sequence"/>
</dbReference>
<dbReference type="EMBL" id="QXGE01001737">
    <property type="protein sequence ID" value="KAE9288886.1"/>
    <property type="molecule type" value="Genomic_DNA"/>
</dbReference>
<evidence type="ECO:0000256" key="1">
    <source>
        <dbReference type="SAM" id="MobiDB-lite"/>
    </source>
</evidence>
<evidence type="ECO:0000313" key="15">
    <source>
        <dbReference type="Proteomes" id="UP000440367"/>
    </source>
</evidence>
<evidence type="ECO:0000313" key="17">
    <source>
        <dbReference type="Proteomes" id="UP000441208"/>
    </source>
</evidence>
<keyword evidence="13" id="KW-1185">Reference proteome</keyword>
<dbReference type="Proteomes" id="UP000476176">
    <property type="component" value="Unassembled WGS sequence"/>
</dbReference>
<dbReference type="Proteomes" id="UP000433483">
    <property type="component" value="Unassembled WGS sequence"/>
</dbReference>
<dbReference type="OrthoDB" id="116537at2759"/>
<evidence type="ECO:0000313" key="3">
    <source>
        <dbReference type="EMBL" id="KAE8986805.1"/>
    </source>
</evidence>
<evidence type="ECO:0000313" key="2">
    <source>
        <dbReference type="EMBL" id="KAE8928280.1"/>
    </source>
</evidence>
<organism evidence="9 15">
    <name type="scientific">Phytophthora fragariae</name>
    <dbReference type="NCBI Taxonomy" id="53985"/>
    <lineage>
        <taxon>Eukaryota</taxon>
        <taxon>Sar</taxon>
        <taxon>Stramenopiles</taxon>
        <taxon>Oomycota</taxon>
        <taxon>Peronosporomycetes</taxon>
        <taxon>Peronosporales</taxon>
        <taxon>Peronosporaceae</taxon>
        <taxon>Phytophthora</taxon>
    </lineage>
</organism>
<evidence type="ECO:0000313" key="9">
    <source>
        <dbReference type="EMBL" id="KAE9196796.1"/>
    </source>
</evidence>
<evidence type="ECO:0000313" key="6">
    <source>
        <dbReference type="EMBL" id="KAE9108193.1"/>
    </source>
</evidence>
<dbReference type="EMBL" id="QXGC01001985">
    <property type="protein sequence ID" value="KAE9192660.1"/>
    <property type="molecule type" value="Genomic_DNA"/>
</dbReference>
<evidence type="ECO:0000313" key="12">
    <source>
        <dbReference type="Proteomes" id="UP000429523"/>
    </source>
</evidence>
<evidence type="ECO:0000313" key="8">
    <source>
        <dbReference type="EMBL" id="KAE9192660.1"/>
    </source>
</evidence>
<dbReference type="Proteomes" id="UP000440367">
    <property type="component" value="Unassembled WGS sequence"/>
</dbReference>
<dbReference type="EMBL" id="QXFW01001713">
    <property type="protein sequence ID" value="KAE8986805.1"/>
    <property type="molecule type" value="Genomic_DNA"/>
</dbReference>
<reference evidence="12 13" key="1">
    <citation type="submission" date="2018-08" db="EMBL/GenBank/DDBJ databases">
        <title>Genomic investigation of the strawberry pathogen Phytophthora fragariae indicates pathogenicity is determined by transcriptional variation in three key races.</title>
        <authorList>
            <person name="Adams T.M."/>
            <person name="Armitage A.D."/>
            <person name="Sobczyk M.K."/>
            <person name="Bates H.J."/>
            <person name="Dunwell J.M."/>
            <person name="Nellist C.F."/>
            <person name="Harrison R.J."/>
        </authorList>
    </citation>
    <scope>NUCLEOTIDE SEQUENCE [LARGE SCALE GENOMIC DNA]</scope>
    <source>
        <strain evidence="10 14">A4</strain>
        <strain evidence="9 15">BC-1</strain>
        <strain evidence="8 19">BC-23</strain>
        <strain evidence="7 13">NOV-27</strain>
        <strain evidence="6 16">NOV-5</strain>
        <strain evidence="4 17">NOV-71</strain>
        <strain evidence="11 20">NOV-77</strain>
        <strain evidence="2 12">NOV-9</strain>
        <strain evidence="5 21">ONT-3</strain>
        <strain evidence="3 18">SCRP245</strain>
    </source>
</reference>
<proteinExistence type="predicted"/>
<dbReference type="EMBL" id="QXFY01000846">
    <property type="protein sequence ID" value="KAE9334428.1"/>
    <property type="molecule type" value="Genomic_DNA"/>
</dbReference>
<evidence type="ECO:0000313" key="10">
    <source>
        <dbReference type="EMBL" id="KAE9288886.1"/>
    </source>
</evidence>
<dbReference type="Proteomes" id="UP000437068">
    <property type="component" value="Unassembled WGS sequence"/>
</dbReference>
<evidence type="ECO:0000313" key="16">
    <source>
        <dbReference type="Proteomes" id="UP000440732"/>
    </source>
</evidence>
<dbReference type="Proteomes" id="UP000429523">
    <property type="component" value="Unassembled WGS sequence"/>
</dbReference>
<dbReference type="AlphaFoldDB" id="A0A6A3X5U7"/>
<evidence type="ECO:0000313" key="11">
    <source>
        <dbReference type="EMBL" id="KAE9334428.1"/>
    </source>
</evidence>
<dbReference type="EMBL" id="QXGA01001879">
    <property type="protein sequence ID" value="KAE9108193.1"/>
    <property type="molecule type" value="Genomic_DNA"/>
</dbReference>
<evidence type="ECO:0000313" key="4">
    <source>
        <dbReference type="EMBL" id="KAE9086348.1"/>
    </source>
</evidence>
<comment type="caution">
    <text evidence="9">The sequence shown here is derived from an EMBL/GenBank/DDBJ whole genome shotgun (WGS) entry which is preliminary data.</text>
</comment>
<dbReference type="EMBL" id="QXGD01001913">
    <property type="protein sequence ID" value="KAE9196796.1"/>
    <property type="molecule type" value="Genomic_DNA"/>
</dbReference>
<evidence type="ECO:0000313" key="7">
    <source>
        <dbReference type="EMBL" id="KAE9184913.1"/>
    </source>
</evidence>
<gene>
    <name evidence="10" type="ORF">PF001_g20302</name>
    <name evidence="9" type="ORF">PF002_g22947</name>
    <name evidence="8" type="ORF">PF004_g21243</name>
    <name evidence="7" type="ORF">PF005_g21475</name>
    <name evidence="6" type="ORF">PF006_g20930</name>
    <name evidence="4" type="ORF">PF007_g20801</name>
    <name evidence="11" type="ORF">PF008_g13975</name>
    <name evidence="2" type="ORF">PF009_g21576</name>
    <name evidence="5" type="ORF">PF010_g18800</name>
    <name evidence="3" type="ORF">PF011_g19844</name>
</gene>
<name>A0A6A3X5U7_9STRA</name>